<evidence type="ECO:0000313" key="3">
    <source>
        <dbReference type="EMBL" id="SEF61141.1"/>
    </source>
</evidence>
<accession>A0A1H5TGC3</accession>
<evidence type="ECO:0000313" key="6">
    <source>
        <dbReference type="Proteomes" id="UP000236729"/>
    </source>
</evidence>
<proteinExistence type="predicted"/>
<dbReference type="AlphaFoldDB" id="A0A1H5TGC3"/>
<feature type="transmembrane region" description="Helical" evidence="2">
    <location>
        <begin position="23"/>
        <end position="45"/>
    </location>
</feature>
<dbReference type="Proteomes" id="UP000199690">
    <property type="component" value="Unassembled WGS sequence"/>
</dbReference>
<evidence type="ECO:0000256" key="2">
    <source>
        <dbReference type="SAM" id="Phobius"/>
    </source>
</evidence>
<dbReference type="NCBIfam" id="NF008528">
    <property type="entry name" value="PRK11463.1-2"/>
    <property type="match status" value="1"/>
</dbReference>
<name>A0A1H5TGC3_9PSEU</name>
<evidence type="ECO:0000313" key="4">
    <source>
        <dbReference type="EMBL" id="SFC47275.1"/>
    </source>
</evidence>
<sequence>MPIFVVLLLSVVAEIAVLVALGQAIGVLATLGLLVAGAVLGAWLLRREGRRTMVEFREAARLRRSPDREISDGVLIAAAGLLIILPGLLSDVAGLLLLFPPIRAVLRKRMLRAAERRSKEMQDQVWLHTQRVRRERGAAAPGSDVIDGEVVSVTEDDERVPGDGPRLLPPQRSAQAERSDEQPRG</sequence>
<dbReference type="RefSeq" id="WP_093346154.1">
    <property type="nucleotide sequence ID" value="NZ_FNVB01000002.1"/>
</dbReference>
<organism evidence="3 6">
    <name type="scientific">Saccharopolyspora kobensis</name>
    <dbReference type="NCBI Taxonomy" id="146035"/>
    <lineage>
        <taxon>Bacteria</taxon>
        <taxon>Bacillati</taxon>
        <taxon>Actinomycetota</taxon>
        <taxon>Actinomycetes</taxon>
        <taxon>Pseudonocardiales</taxon>
        <taxon>Pseudonocardiaceae</taxon>
        <taxon>Saccharopolyspora</taxon>
    </lineage>
</organism>
<keyword evidence="5" id="KW-1185">Reference proteome</keyword>
<protein>
    <submittedName>
        <fullName evidence="3">UPF0716 protein FxsA</fullName>
    </submittedName>
</protein>
<reference evidence="3" key="1">
    <citation type="submission" date="2016-10" db="EMBL/GenBank/DDBJ databases">
        <authorList>
            <person name="de Groot N.N."/>
        </authorList>
    </citation>
    <scope>NUCLEOTIDE SEQUENCE [LARGE SCALE GENOMIC DNA]</scope>
    <source>
        <strain evidence="3">ATCC 20501</strain>
    </source>
</reference>
<dbReference type="PANTHER" id="PTHR35335">
    <property type="entry name" value="UPF0716 PROTEIN FXSA"/>
    <property type="match status" value="1"/>
</dbReference>
<dbReference type="PANTHER" id="PTHR35335:SF1">
    <property type="entry name" value="UPF0716 PROTEIN FXSA"/>
    <property type="match status" value="1"/>
</dbReference>
<dbReference type="EMBL" id="FNVB01000002">
    <property type="protein sequence ID" value="SEF61141.1"/>
    <property type="molecule type" value="Genomic_DNA"/>
</dbReference>
<gene>
    <name evidence="3" type="ORF">SAMN02982929_00203</name>
    <name evidence="4" type="ORF">SAMN05216506_101829</name>
</gene>
<reference evidence="5 6" key="2">
    <citation type="submission" date="2016-10" db="EMBL/GenBank/DDBJ databases">
        <authorList>
            <person name="Varghese N."/>
            <person name="Submissions S."/>
        </authorList>
    </citation>
    <scope>NUCLEOTIDE SEQUENCE [LARGE SCALE GENOMIC DNA]</scope>
    <source>
        <strain evidence="6">ATCC 20501</strain>
        <strain evidence="4 5">CGMCC 4.3529</strain>
    </source>
</reference>
<keyword evidence="2" id="KW-0472">Membrane</keyword>
<dbReference type="EMBL" id="FOME01000001">
    <property type="protein sequence ID" value="SFC47275.1"/>
    <property type="molecule type" value="Genomic_DNA"/>
</dbReference>
<evidence type="ECO:0000256" key="1">
    <source>
        <dbReference type="SAM" id="MobiDB-lite"/>
    </source>
</evidence>
<feature type="region of interest" description="Disordered" evidence="1">
    <location>
        <begin position="137"/>
        <end position="185"/>
    </location>
</feature>
<feature type="transmembrane region" description="Helical" evidence="2">
    <location>
        <begin position="73"/>
        <end position="99"/>
    </location>
</feature>
<feature type="compositionally biased region" description="Basic and acidic residues" evidence="1">
    <location>
        <begin position="175"/>
        <end position="185"/>
    </location>
</feature>
<dbReference type="GO" id="GO:0016020">
    <property type="term" value="C:membrane"/>
    <property type="evidence" value="ECO:0007669"/>
    <property type="project" value="InterPro"/>
</dbReference>
<keyword evidence="2" id="KW-1133">Transmembrane helix</keyword>
<accession>A0A1I1JG10</accession>
<dbReference type="Proteomes" id="UP000236729">
    <property type="component" value="Unassembled WGS sequence"/>
</dbReference>
<keyword evidence="2" id="KW-0812">Transmembrane</keyword>
<evidence type="ECO:0000313" key="5">
    <source>
        <dbReference type="Proteomes" id="UP000199690"/>
    </source>
</evidence>
<dbReference type="InterPro" id="IPR007313">
    <property type="entry name" value="FxsA"/>
</dbReference>
<dbReference type="Pfam" id="PF04186">
    <property type="entry name" value="FxsA"/>
    <property type="match status" value="1"/>
</dbReference>